<comment type="subcellular location">
    <subcellularLocation>
        <location evidence="1">Membrane</location>
        <topology evidence="1">Single-pass type I membrane protein</topology>
    </subcellularLocation>
</comment>
<evidence type="ECO:0000256" key="2">
    <source>
        <dbReference type="ARBA" id="ARBA00008763"/>
    </source>
</evidence>
<sequence length="133" mass="13462">APKLPTLKPQPGQGGGGSDGQGFDDSDLGEAGTYPDNPGGHDGQGGHDRPHGRALQPSAGGEGQGQEGEKQGMLAGIVGAVVVAVVGAVSSFIAYQKKKLCFKGATDDPENVNMESHKGDQSEPQVQSTLLAK</sequence>
<keyword evidence="10" id="KW-1185">Reference proteome</keyword>
<dbReference type="PANTHER" id="PTHR15076">
    <property type="entry name" value="CD99/MIC2 PROTEIN RELATED"/>
    <property type="match status" value="1"/>
</dbReference>
<evidence type="ECO:0000256" key="7">
    <source>
        <dbReference type="SAM" id="MobiDB-lite"/>
    </source>
</evidence>
<proteinExistence type="inferred from homology"/>
<feature type="region of interest" description="Disordered" evidence="7">
    <location>
        <begin position="104"/>
        <end position="133"/>
    </location>
</feature>
<evidence type="ECO:0000256" key="1">
    <source>
        <dbReference type="ARBA" id="ARBA00004479"/>
    </source>
</evidence>
<keyword evidence="3 8" id="KW-0812">Transmembrane</keyword>
<comment type="similarity">
    <text evidence="2">Belongs to the CD99 family.</text>
</comment>
<feature type="compositionally biased region" description="Polar residues" evidence="7">
    <location>
        <begin position="122"/>
        <end position="133"/>
    </location>
</feature>
<keyword evidence="6 8" id="KW-0472">Membrane</keyword>
<dbReference type="Proteomes" id="UP000824782">
    <property type="component" value="Unassembled WGS sequence"/>
</dbReference>
<evidence type="ECO:0000256" key="5">
    <source>
        <dbReference type="ARBA" id="ARBA00022989"/>
    </source>
</evidence>
<comment type="caution">
    <text evidence="9">The sequence shown here is derived from an EMBL/GenBank/DDBJ whole genome shotgun (WGS) entry which is preliminary data.</text>
</comment>
<gene>
    <name evidence="9" type="ORF">GDO81_006555</name>
</gene>
<feature type="non-terminal residue" evidence="9">
    <location>
        <position position="1"/>
    </location>
</feature>
<dbReference type="PANTHER" id="PTHR15076:SF15">
    <property type="entry name" value="CD99 ANTIGEN"/>
    <property type="match status" value="1"/>
</dbReference>
<dbReference type="GO" id="GO:0072683">
    <property type="term" value="P:T cell extravasation"/>
    <property type="evidence" value="ECO:0007669"/>
    <property type="project" value="TreeGrafter"/>
</dbReference>
<feature type="region of interest" description="Disordered" evidence="7">
    <location>
        <begin position="1"/>
        <end position="68"/>
    </location>
</feature>
<evidence type="ECO:0000256" key="3">
    <source>
        <dbReference type="ARBA" id="ARBA00022692"/>
    </source>
</evidence>
<feature type="transmembrane region" description="Helical" evidence="8">
    <location>
        <begin position="73"/>
        <end position="95"/>
    </location>
</feature>
<evidence type="ECO:0000313" key="10">
    <source>
        <dbReference type="Proteomes" id="UP000824782"/>
    </source>
</evidence>
<keyword evidence="4" id="KW-0732">Signal</keyword>
<dbReference type="EMBL" id="WNYA01000002">
    <property type="protein sequence ID" value="KAG8589880.1"/>
    <property type="molecule type" value="Genomic_DNA"/>
</dbReference>
<name>A0AAV7CXI7_ENGPU</name>
<reference evidence="9" key="1">
    <citation type="thesis" date="2020" institute="ProQuest LLC" country="789 East Eisenhower Parkway, Ann Arbor, MI, USA">
        <title>Comparative Genomics and Chromosome Evolution.</title>
        <authorList>
            <person name="Mudd A.B."/>
        </authorList>
    </citation>
    <scope>NUCLEOTIDE SEQUENCE</scope>
    <source>
        <strain evidence="9">237g6f4</strain>
        <tissue evidence="9">Blood</tissue>
    </source>
</reference>
<dbReference type="InterPro" id="IPR022078">
    <property type="entry name" value="CD99L2"/>
</dbReference>
<dbReference type="GO" id="GO:0005886">
    <property type="term" value="C:plasma membrane"/>
    <property type="evidence" value="ECO:0007669"/>
    <property type="project" value="TreeGrafter"/>
</dbReference>
<evidence type="ECO:0000256" key="4">
    <source>
        <dbReference type="ARBA" id="ARBA00022729"/>
    </source>
</evidence>
<organism evidence="9 10">
    <name type="scientific">Engystomops pustulosus</name>
    <name type="common">Tungara frog</name>
    <name type="synonym">Physalaemus pustulosus</name>
    <dbReference type="NCBI Taxonomy" id="76066"/>
    <lineage>
        <taxon>Eukaryota</taxon>
        <taxon>Metazoa</taxon>
        <taxon>Chordata</taxon>
        <taxon>Craniata</taxon>
        <taxon>Vertebrata</taxon>
        <taxon>Euteleostomi</taxon>
        <taxon>Amphibia</taxon>
        <taxon>Batrachia</taxon>
        <taxon>Anura</taxon>
        <taxon>Neobatrachia</taxon>
        <taxon>Hyloidea</taxon>
        <taxon>Leptodactylidae</taxon>
        <taxon>Leiuperinae</taxon>
        <taxon>Engystomops</taxon>
    </lineage>
</organism>
<evidence type="ECO:0000256" key="8">
    <source>
        <dbReference type="SAM" id="Phobius"/>
    </source>
</evidence>
<evidence type="ECO:0000313" key="9">
    <source>
        <dbReference type="EMBL" id="KAG8589880.1"/>
    </source>
</evidence>
<dbReference type="GO" id="GO:0034109">
    <property type="term" value="P:homotypic cell-cell adhesion"/>
    <property type="evidence" value="ECO:0007669"/>
    <property type="project" value="TreeGrafter"/>
</dbReference>
<dbReference type="AlphaFoldDB" id="A0AAV7CXI7"/>
<protein>
    <recommendedName>
        <fullName evidence="11">CD99 antigen</fullName>
    </recommendedName>
</protein>
<keyword evidence="5 8" id="KW-1133">Transmembrane helix</keyword>
<evidence type="ECO:0000256" key="6">
    <source>
        <dbReference type="ARBA" id="ARBA00023136"/>
    </source>
</evidence>
<evidence type="ECO:0008006" key="11">
    <source>
        <dbReference type="Google" id="ProtNLM"/>
    </source>
</evidence>
<dbReference type="Pfam" id="PF12301">
    <property type="entry name" value="CD99L2"/>
    <property type="match status" value="1"/>
</dbReference>
<dbReference type="GO" id="GO:2000391">
    <property type="term" value="P:positive regulation of neutrophil extravasation"/>
    <property type="evidence" value="ECO:0007669"/>
    <property type="project" value="TreeGrafter"/>
</dbReference>
<accession>A0AAV7CXI7</accession>